<dbReference type="Proteomes" id="UP000614490">
    <property type="component" value="Unassembled WGS sequence"/>
</dbReference>
<comment type="catalytic activity">
    <reaction evidence="8">
        <text>Hydrolysis of terminal non-reducing beta-D-fructofuranoside residues in beta-D-fructofuranosides.</text>
        <dbReference type="EC" id="3.2.1.26"/>
    </reaction>
</comment>
<dbReference type="InterPro" id="IPR013189">
    <property type="entry name" value="Glyco_hydro_32_C"/>
</dbReference>
<dbReference type="EMBL" id="JADZSC010000002">
    <property type="protein sequence ID" value="MBH0230470.1"/>
    <property type="molecule type" value="Genomic_DNA"/>
</dbReference>
<dbReference type="PANTHER" id="PTHR43101:SF1">
    <property type="entry name" value="BETA-FRUCTOSIDASE"/>
    <property type="match status" value="1"/>
</dbReference>
<dbReference type="PANTHER" id="PTHR43101">
    <property type="entry name" value="BETA-FRUCTOSIDASE"/>
    <property type="match status" value="1"/>
</dbReference>
<dbReference type="InterPro" id="IPR013148">
    <property type="entry name" value="Glyco_hydro_32_N"/>
</dbReference>
<sequence>MSERDQELRESAAEEIKKHKERVESDPYRLSFHHMPPVGLLNDPNGLVQWNGTYHLFYQWMPFDTGHGAKFWGHYTSEDLMKWNHEKPALTPSDWFDKNGVYSGSAIVHNDLLYLFYTGNVKDENGNRETYQCMAVSGDGVNFEKKGVVVELPEGYTAHFRDPKVWKQGEHWYMVIGAQSEDLQGKAALLRSDNLYDWKHLGDITGSGENELGSFGYMWECPDVFRLEDQDILLVSPQGLESDGMDFANTYQSGYFAGKLNYDQAEFKHGDFRELDRGFEFYAPQTTLDEKGRRILVGWMGVPDQYEQSHPTIEHQWIHCLTMPRELTWNGSQIIQSPLEEMKEMRGPVLMHSSITIENDQKAVRGIEGRPVELNIEFERLDDQFAIELFQYASISYKDEVLTLSRPHLEDKTKTEFRRVPLQQGLKQLHLFIDHSTLEIFVNGGEEVFSSRIYPQPEEERILFTSLGTSTFSVEQWKLGGYQWNDE</sequence>
<evidence type="ECO:0000256" key="3">
    <source>
        <dbReference type="ARBA" id="ARBA00012758"/>
    </source>
</evidence>
<dbReference type="Gene3D" id="2.115.10.20">
    <property type="entry name" value="Glycosyl hydrolase domain, family 43"/>
    <property type="match status" value="1"/>
</dbReference>
<evidence type="ECO:0000256" key="9">
    <source>
        <dbReference type="RuleBase" id="RU365015"/>
    </source>
</evidence>
<feature type="domain" description="Glycosyl hydrolase family 32 N-terminal" evidence="11">
    <location>
        <begin position="33"/>
        <end position="338"/>
    </location>
</feature>
<comment type="caution">
    <text evidence="13">The sequence shown here is derived from an EMBL/GenBank/DDBJ whole genome shotgun (WGS) entry which is preliminary data.</text>
</comment>
<evidence type="ECO:0000256" key="2">
    <source>
        <dbReference type="ARBA" id="ARBA00009902"/>
    </source>
</evidence>
<dbReference type="SMART" id="SM00640">
    <property type="entry name" value="Glyco_32"/>
    <property type="match status" value="1"/>
</dbReference>
<dbReference type="RefSeq" id="WP_197317104.1">
    <property type="nucleotide sequence ID" value="NZ_JADZSC010000002.1"/>
</dbReference>
<name>A0A931HW11_9BACI</name>
<dbReference type="Pfam" id="PF08244">
    <property type="entry name" value="Glyco_hydro_32C"/>
    <property type="match status" value="1"/>
</dbReference>
<dbReference type="InterPro" id="IPR023296">
    <property type="entry name" value="Glyco_hydro_beta-prop_sf"/>
</dbReference>
<dbReference type="InterPro" id="IPR013320">
    <property type="entry name" value="ConA-like_dom_sf"/>
</dbReference>
<comment type="subcellular location">
    <subcellularLocation>
        <location evidence="9">Cytoplasm</location>
    </subcellularLocation>
</comment>
<comment type="pathway">
    <text evidence="1 9">Glycan biosynthesis; sucrose metabolism.</text>
</comment>
<evidence type="ECO:0000256" key="5">
    <source>
        <dbReference type="ARBA" id="ARBA00022801"/>
    </source>
</evidence>
<dbReference type="AlphaFoldDB" id="A0A931HW11"/>
<feature type="region of interest" description="Disordered" evidence="10">
    <location>
        <begin position="1"/>
        <end position="22"/>
    </location>
</feature>
<evidence type="ECO:0000259" key="12">
    <source>
        <dbReference type="Pfam" id="PF08244"/>
    </source>
</evidence>
<keyword evidence="14" id="KW-1185">Reference proteome</keyword>
<accession>A0A931HW11</accession>
<dbReference type="NCBIfam" id="TIGR01322">
    <property type="entry name" value="scrB_fam"/>
    <property type="match status" value="1"/>
</dbReference>
<comment type="function">
    <text evidence="9">Enables the bacterium to metabolize sucrose as a sole carbon source.</text>
</comment>
<dbReference type="InterPro" id="IPR018053">
    <property type="entry name" value="Glyco_hydro_32_AS"/>
</dbReference>
<organism evidence="13 14">
    <name type="scientific">Halobacillus yeomjeoni</name>
    <dbReference type="NCBI Taxonomy" id="311194"/>
    <lineage>
        <taxon>Bacteria</taxon>
        <taxon>Bacillati</taxon>
        <taxon>Bacillota</taxon>
        <taxon>Bacilli</taxon>
        <taxon>Bacillales</taxon>
        <taxon>Bacillaceae</taxon>
        <taxon>Halobacillus</taxon>
    </lineage>
</organism>
<keyword evidence="9" id="KW-0119">Carbohydrate metabolism</keyword>
<keyword evidence="5 8" id="KW-0378">Hydrolase</keyword>
<feature type="domain" description="Glycosyl hydrolase family 32 C-terminal" evidence="12">
    <location>
        <begin position="352"/>
        <end position="476"/>
    </location>
</feature>
<evidence type="ECO:0000256" key="10">
    <source>
        <dbReference type="SAM" id="MobiDB-lite"/>
    </source>
</evidence>
<dbReference type="InterPro" id="IPR051214">
    <property type="entry name" value="GH32_Enzymes"/>
</dbReference>
<dbReference type="GO" id="GO:0005737">
    <property type="term" value="C:cytoplasm"/>
    <property type="evidence" value="ECO:0007669"/>
    <property type="project" value="UniProtKB-SubCell"/>
</dbReference>
<keyword evidence="9" id="KW-0963">Cytoplasm</keyword>
<gene>
    <name evidence="13" type="ORF">H0267_09630</name>
</gene>
<dbReference type="Gene3D" id="2.60.120.560">
    <property type="entry name" value="Exo-inulinase, domain 1"/>
    <property type="match status" value="1"/>
</dbReference>
<dbReference type="CDD" id="cd18623">
    <property type="entry name" value="GH32_ScrB-like"/>
    <property type="match status" value="1"/>
</dbReference>
<evidence type="ECO:0000256" key="8">
    <source>
        <dbReference type="RuleBase" id="RU362110"/>
    </source>
</evidence>
<dbReference type="GO" id="GO:0004564">
    <property type="term" value="F:beta-fructofuranosidase activity"/>
    <property type="evidence" value="ECO:0007669"/>
    <property type="project" value="UniProtKB-EC"/>
</dbReference>
<dbReference type="SUPFAM" id="SSF75005">
    <property type="entry name" value="Arabinanase/levansucrase/invertase"/>
    <property type="match status" value="1"/>
</dbReference>
<dbReference type="SUPFAM" id="SSF49899">
    <property type="entry name" value="Concanavalin A-like lectins/glucanases"/>
    <property type="match status" value="1"/>
</dbReference>
<dbReference type="InterPro" id="IPR006232">
    <property type="entry name" value="Suc6P_hydrolase"/>
</dbReference>
<evidence type="ECO:0000313" key="14">
    <source>
        <dbReference type="Proteomes" id="UP000614490"/>
    </source>
</evidence>
<reference evidence="13 14" key="1">
    <citation type="journal article" date="2005" name="Int. J. Syst. Evol. Microbiol.">
        <title>Halobacillus yeomjeoni sp. nov., isolated from a marine solar saltern in Korea.</title>
        <authorList>
            <person name="Yoon J.H."/>
            <person name="Kang S.J."/>
            <person name="Lee C.H."/>
            <person name="Oh H.W."/>
            <person name="Oh T.K."/>
        </authorList>
    </citation>
    <scope>NUCLEOTIDE SEQUENCE [LARGE SCALE GENOMIC DNA]</scope>
    <source>
        <strain evidence="13 14">KCTC 3957</strain>
    </source>
</reference>
<protein>
    <recommendedName>
        <fullName evidence="4 8">Sucrose-6-phosphate hydrolase</fullName>
        <ecNumber evidence="3 8">3.2.1.26</ecNumber>
    </recommendedName>
    <alternativeName>
        <fullName evidence="7 9">Invertase</fullName>
    </alternativeName>
</protein>
<evidence type="ECO:0000313" key="13">
    <source>
        <dbReference type="EMBL" id="MBH0230470.1"/>
    </source>
</evidence>
<proteinExistence type="inferred from homology"/>
<evidence type="ECO:0000256" key="6">
    <source>
        <dbReference type="ARBA" id="ARBA00023295"/>
    </source>
</evidence>
<dbReference type="GO" id="GO:0005975">
    <property type="term" value="P:carbohydrate metabolic process"/>
    <property type="evidence" value="ECO:0007669"/>
    <property type="project" value="InterPro"/>
</dbReference>
<keyword evidence="6 8" id="KW-0326">Glycosidase</keyword>
<evidence type="ECO:0000256" key="1">
    <source>
        <dbReference type="ARBA" id="ARBA00004914"/>
    </source>
</evidence>
<evidence type="ECO:0000256" key="7">
    <source>
        <dbReference type="ARBA" id="ARBA00033367"/>
    </source>
</evidence>
<dbReference type="PROSITE" id="PS00609">
    <property type="entry name" value="GLYCOSYL_HYDROL_F32"/>
    <property type="match status" value="1"/>
</dbReference>
<evidence type="ECO:0000259" key="11">
    <source>
        <dbReference type="Pfam" id="PF00251"/>
    </source>
</evidence>
<dbReference type="Pfam" id="PF00251">
    <property type="entry name" value="Glyco_hydro_32N"/>
    <property type="match status" value="1"/>
</dbReference>
<comment type="similarity">
    <text evidence="2 8">Belongs to the glycosyl hydrolase 32 family.</text>
</comment>
<evidence type="ECO:0000256" key="4">
    <source>
        <dbReference type="ARBA" id="ARBA00019623"/>
    </source>
</evidence>
<dbReference type="InterPro" id="IPR001362">
    <property type="entry name" value="Glyco_hydro_32"/>
</dbReference>
<dbReference type="EC" id="3.2.1.26" evidence="3 8"/>